<evidence type="ECO:0000259" key="6">
    <source>
        <dbReference type="Pfam" id="PF06305"/>
    </source>
</evidence>
<keyword evidence="2 5" id="KW-0812">Transmembrane</keyword>
<accession>A0ABX6EJ34</accession>
<evidence type="ECO:0000256" key="3">
    <source>
        <dbReference type="ARBA" id="ARBA00022989"/>
    </source>
</evidence>
<organism evidence="7 8">
    <name type="scientific">Methylocystis rosea</name>
    <dbReference type="NCBI Taxonomy" id="173366"/>
    <lineage>
        <taxon>Bacteria</taxon>
        <taxon>Pseudomonadati</taxon>
        <taxon>Pseudomonadota</taxon>
        <taxon>Alphaproteobacteria</taxon>
        <taxon>Hyphomicrobiales</taxon>
        <taxon>Methylocystaceae</taxon>
        <taxon>Methylocystis</taxon>
    </lineage>
</organism>
<evidence type="ECO:0000313" key="7">
    <source>
        <dbReference type="EMBL" id="QGM94595.1"/>
    </source>
</evidence>
<feature type="transmembrane region" description="Helical" evidence="5">
    <location>
        <begin position="49"/>
        <end position="70"/>
    </location>
</feature>
<keyword evidence="3 5" id="KW-1133">Transmembrane helix</keyword>
<protein>
    <submittedName>
        <fullName evidence="7">LapA family protein</fullName>
    </submittedName>
</protein>
<evidence type="ECO:0000256" key="1">
    <source>
        <dbReference type="ARBA" id="ARBA00022475"/>
    </source>
</evidence>
<dbReference type="EMBL" id="CP044328">
    <property type="protein sequence ID" value="QGM94595.1"/>
    <property type="molecule type" value="Genomic_DNA"/>
</dbReference>
<dbReference type="InterPro" id="IPR010445">
    <property type="entry name" value="LapA_dom"/>
</dbReference>
<evidence type="ECO:0000313" key="8">
    <source>
        <dbReference type="Proteomes" id="UP000424673"/>
    </source>
</evidence>
<keyword evidence="1" id="KW-1003">Cell membrane</keyword>
<evidence type="ECO:0000256" key="4">
    <source>
        <dbReference type="ARBA" id="ARBA00023136"/>
    </source>
</evidence>
<name>A0ABX6EJ34_9HYPH</name>
<keyword evidence="4 5" id="KW-0472">Membrane</keyword>
<feature type="domain" description="Lipopolysaccharide assembly protein A" evidence="6">
    <location>
        <begin position="45"/>
        <end position="93"/>
    </location>
</feature>
<evidence type="ECO:0000256" key="2">
    <source>
        <dbReference type="ARBA" id="ARBA00022692"/>
    </source>
</evidence>
<sequence>MKSILRVIIFVPLALIILFFSMANRGSVRIGLDPFAPSDGSGPSFEAPIFLVVLASMAIGVLAGGISSWLGHLSVRRAAKIARAEARKTRVEIDKLRQQALASLPADKRVKSS</sequence>
<keyword evidence="8" id="KW-1185">Reference proteome</keyword>
<reference evidence="7 8" key="2">
    <citation type="journal article" date="2021" name="AMB Express">
        <title>Isolation and characterisation of Methylocystis spp. for poly-3-hydroxybutyrate production using waste methane feedstocks.</title>
        <authorList>
            <person name="Rumah B.L."/>
            <person name="Stead C.E."/>
            <person name="Claxton Stevens B.H."/>
            <person name="Minton N.P."/>
            <person name="Grosse-Honebrink A."/>
            <person name="Zhang Y."/>
        </authorList>
    </citation>
    <scope>NUCLEOTIDE SEQUENCE [LARGE SCALE GENOMIC DNA]</scope>
    <source>
        <strain evidence="7 8">BRCS1</strain>
    </source>
</reference>
<reference evidence="8" key="1">
    <citation type="submission" date="2019-09" db="EMBL/GenBank/DDBJ databases">
        <title>Isolation and complete genome sequencing of Methylocystis species.</title>
        <authorList>
            <person name="Rumah B.L."/>
            <person name="Stead C.E."/>
            <person name="Stevens B.C."/>
            <person name="Minton N.P."/>
            <person name="Grosse-Honebrink A."/>
            <person name="Zhang Y."/>
        </authorList>
    </citation>
    <scope>NUCLEOTIDE SEQUENCE [LARGE SCALE GENOMIC DNA]</scope>
    <source>
        <strain evidence="8">BRCS1</strain>
    </source>
</reference>
<dbReference type="Proteomes" id="UP000424673">
    <property type="component" value="Chromosome"/>
</dbReference>
<gene>
    <name evidence="7" type="ORF">F7D13_11470</name>
</gene>
<evidence type="ECO:0000256" key="5">
    <source>
        <dbReference type="SAM" id="Phobius"/>
    </source>
</evidence>
<dbReference type="Pfam" id="PF06305">
    <property type="entry name" value="LapA_dom"/>
    <property type="match status" value="1"/>
</dbReference>
<proteinExistence type="predicted"/>
<dbReference type="RefSeq" id="WP_018405995.1">
    <property type="nucleotide sequence ID" value="NZ_CP044328.1"/>
</dbReference>